<reference evidence="7 8" key="1">
    <citation type="journal article" date="2009" name="Nature">
        <title>Evolution of pathogenicity and sexual reproduction in eight Candida genomes.</title>
        <authorList>
            <person name="Butler G."/>
            <person name="Rasmussen M.D."/>
            <person name="Lin M.F."/>
            <person name="Santos M.A."/>
            <person name="Sakthikumar S."/>
            <person name="Munro C.A."/>
            <person name="Rheinbay E."/>
            <person name="Grabherr M."/>
            <person name="Forche A."/>
            <person name="Reedy J.L."/>
            <person name="Agrafioti I."/>
            <person name="Arnaud M.B."/>
            <person name="Bates S."/>
            <person name="Brown A.J."/>
            <person name="Brunke S."/>
            <person name="Costanzo M.C."/>
            <person name="Fitzpatrick D.A."/>
            <person name="de Groot P.W."/>
            <person name="Harris D."/>
            <person name="Hoyer L.L."/>
            <person name="Hube B."/>
            <person name="Klis F.M."/>
            <person name="Kodira C."/>
            <person name="Lennard N."/>
            <person name="Logue M.E."/>
            <person name="Martin R."/>
            <person name="Neiman A.M."/>
            <person name="Nikolaou E."/>
            <person name="Quail M.A."/>
            <person name="Quinn J."/>
            <person name="Santos M.C."/>
            <person name="Schmitzberger F.F."/>
            <person name="Sherlock G."/>
            <person name="Shah P."/>
            <person name="Silverstein K.A."/>
            <person name="Skrzypek M.S."/>
            <person name="Soll D."/>
            <person name="Staggs R."/>
            <person name="Stansfield I."/>
            <person name="Stumpf M.P."/>
            <person name="Sudbery P.E."/>
            <person name="Srikantha T."/>
            <person name="Zeng Q."/>
            <person name="Berman J."/>
            <person name="Berriman M."/>
            <person name="Heitman J."/>
            <person name="Gow N.A."/>
            <person name="Lorenz M.C."/>
            <person name="Birren B.W."/>
            <person name="Kellis M."/>
            <person name="Cuomo C.A."/>
        </authorList>
    </citation>
    <scope>NUCLEOTIDE SEQUENCE [LARGE SCALE GENOMIC DNA]</scope>
    <source>
        <strain evidence="8">ATCC 11503 / BCRC 21390 / CBS 2605 / JCM 1781 / NBRC 1676 / NRRL YB-4239</strain>
    </source>
</reference>
<dbReference type="GO" id="GO:0016020">
    <property type="term" value="C:membrane"/>
    <property type="evidence" value="ECO:0007669"/>
    <property type="project" value="UniProtKB-SubCell"/>
</dbReference>
<dbReference type="PANTHER" id="PTHR23507:SF1">
    <property type="entry name" value="FI18259P1-RELATED"/>
    <property type="match status" value="1"/>
</dbReference>
<dbReference type="InterPro" id="IPR011701">
    <property type="entry name" value="MFS"/>
</dbReference>
<evidence type="ECO:0000313" key="8">
    <source>
        <dbReference type="Proteomes" id="UP000001996"/>
    </source>
</evidence>
<organism evidence="7 8">
    <name type="scientific">Lodderomyces elongisporus (strain ATCC 11503 / CBS 2605 / JCM 1781 / NBRC 1676 / NRRL YB-4239)</name>
    <name type="common">Yeast</name>
    <name type="synonym">Saccharomyces elongisporus</name>
    <dbReference type="NCBI Taxonomy" id="379508"/>
    <lineage>
        <taxon>Eukaryota</taxon>
        <taxon>Fungi</taxon>
        <taxon>Dikarya</taxon>
        <taxon>Ascomycota</taxon>
        <taxon>Saccharomycotina</taxon>
        <taxon>Pichiomycetes</taxon>
        <taxon>Debaryomycetaceae</taxon>
        <taxon>Candida/Lodderomyces clade</taxon>
        <taxon>Lodderomyces</taxon>
    </lineage>
</organism>
<keyword evidence="3 6" id="KW-0812">Transmembrane</keyword>
<dbReference type="InterPro" id="IPR036259">
    <property type="entry name" value="MFS_trans_sf"/>
</dbReference>
<dbReference type="VEuPathDB" id="FungiDB:LELG_00151"/>
<sequence>MSIAMADPTRQIVLNKLASNTVAKEEMDVANTYSAIAISASPPQEKVQNLVASFNQFLLVGLTLISLPMTAKYGELSNVHGRKPFFTALVLTSLISRTWQYYLYRYSTLQFKSLLIANYIQSLTGGTNIISALANSYVSDITLPSRRTFAFGLASSATFVGQSFGPALGSIISDAASTNRFKKNVAIFSGMVQITHSERVVLVSELLIQLVLLLYVIFLFPESRGAKARGLAEDRVLHESPLIEESLPIEVDLDSKLDKKLSKKASVVIKEILLFMNIFQTLAFIGIFHIVARPRSKRRYTQFRNAVNWFNFNFGDVPRTNICHE</sequence>
<dbReference type="Gene3D" id="1.20.1250.20">
    <property type="entry name" value="MFS general substrate transporter like domains"/>
    <property type="match status" value="1"/>
</dbReference>
<feature type="transmembrane region" description="Helical" evidence="6">
    <location>
        <begin position="200"/>
        <end position="220"/>
    </location>
</feature>
<feature type="transmembrane region" description="Helical" evidence="6">
    <location>
        <begin position="272"/>
        <end position="292"/>
    </location>
</feature>
<dbReference type="PANTHER" id="PTHR23507">
    <property type="entry name" value="ZGC:174356"/>
    <property type="match status" value="1"/>
</dbReference>
<dbReference type="Pfam" id="PF07690">
    <property type="entry name" value="MFS_1"/>
    <property type="match status" value="1"/>
</dbReference>
<dbReference type="OrthoDB" id="3026777at2759"/>
<evidence type="ECO:0008006" key="9">
    <source>
        <dbReference type="Google" id="ProtNLM"/>
    </source>
</evidence>
<evidence type="ECO:0000256" key="1">
    <source>
        <dbReference type="ARBA" id="ARBA00004141"/>
    </source>
</evidence>
<evidence type="ECO:0000256" key="4">
    <source>
        <dbReference type="ARBA" id="ARBA00022989"/>
    </source>
</evidence>
<evidence type="ECO:0000256" key="3">
    <source>
        <dbReference type="ARBA" id="ARBA00022692"/>
    </source>
</evidence>
<dbReference type="PRINTS" id="PR01035">
    <property type="entry name" value="TCRTETA"/>
</dbReference>
<dbReference type="InterPro" id="IPR001958">
    <property type="entry name" value="Tet-R_TetA/multi-R_MdtG-like"/>
</dbReference>
<proteinExistence type="predicted"/>
<dbReference type="InParanoid" id="A5DS15"/>
<keyword evidence="4 6" id="KW-1133">Transmembrane helix</keyword>
<evidence type="ECO:0000256" key="6">
    <source>
        <dbReference type="SAM" id="Phobius"/>
    </source>
</evidence>
<dbReference type="AlphaFoldDB" id="A5DS15"/>
<evidence type="ECO:0000256" key="5">
    <source>
        <dbReference type="ARBA" id="ARBA00023136"/>
    </source>
</evidence>
<accession>A5DS15</accession>
<evidence type="ECO:0000256" key="2">
    <source>
        <dbReference type="ARBA" id="ARBA00004236"/>
    </source>
</evidence>
<dbReference type="HOGENOM" id="CLU_855484_0_0_1"/>
<dbReference type="SUPFAM" id="SSF103473">
    <property type="entry name" value="MFS general substrate transporter"/>
    <property type="match status" value="1"/>
</dbReference>
<evidence type="ECO:0000313" key="7">
    <source>
        <dbReference type="EMBL" id="EDK41973.1"/>
    </source>
</evidence>
<dbReference type="Proteomes" id="UP000001996">
    <property type="component" value="Unassembled WGS sequence"/>
</dbReference>
<feature type="transmembrane region" description="Helical" evidence="6">
    <location>
        <begin position="116"/>
        <end position="138"/>
    </location>
</feature>
<dbReference type="EMBL" id="CH981524">
    <property type="protein sequence ID" value="EDK41973.1"/>
    <property type="molecule type" value="Genomic_DNA"/>
</dbReference>
<comment type="subcellular location">
    <subcellularLocation>
        <location evidence="2">Cell membrane</location>
    </subcellularLocation>
    <subcellularLocation>
        <location evidence="1">Membrane</location>
        <topology evidence="1">Multi-pass membrane protein</topology>
    </subcellularLocation>
</comment>
<dbReference type="GO" id="GO:0022857">
    <property type="term" value="F:transmembrane transporter activity"/>
    <property type="evidence" value="ECO:0007669"/>
    <property type="project" value="InterPro"/>
</dbReference>
<keyword evidence="8" id="KW-1185">Reference proteome</keyword>
<name>A5DS15_LODEL</name>
<keyword evidence="5 6" id="KW-0472">Membrane</keyword>
<gene>
    <name evidence="7" type="ORF">LELG_00151</name>
</gene>
<protein>
    <recommendedName>
        <fullName evidence="9">Major facilitator superfamily (MFS) profile domain-containing protein</fullName>
    </recommendedName>
</protein>